<sequence length="244" mass="28373">MATDPHTPNSTEPQPEEPLSLDTLAKLAGFIMKYPPMRWPEIDGIIISTLTQVMILNKHDMGGIWGRYYEEHIARLLMTLTVFRQIHEDPKFWWRVRAQFVARVEADQDLIRNADMSVNLDPEVEPFEVHGPSWHLIHAVFETINMDLGMPDYAHFERMPESAYPPSKRRQGFDEYANLVATVYGIEGQQINPNDPRLQLPDNRCRVCLATLKEPQVLTPVRKQAHQFLQDRNHFKKDCPNYGR</sequence>
<gene>
    <name evidence="1" type="ORF">LCGC14_1930110</name>
</gene>
<organism evidence="1">
    <name type="scientific">marine sediment metagenome</name>
    <dbReference type="NCBI Taxonomy" id="412755"/>
    <lineage>
        <taxon>unclassified sequences</taxon>
        <taxon>metagenomes</taxon>
        <taxon>ecological metagenomes</taxon>
    </lineage>
</organism>
<reference evidence="1" key="1">
    <citation type="journal article" date="2015" name="Nature">
        <title>Complex archaea that bridge the gap between prokaryotes and eukaryotes.</title>
        <authorList>
            <person name="Spang A."/>
            <person name="Saw J.H."/>
            <person name="Jorgensen S.L."/>
            <person name="Zaremba-Niedzwiedzka K."/>
            <person name="Martijn J."/>
            <person name="Lind A.E."/>
            <person name="van Eijk R."/>
            <person name="Schleper C."/>
            <person name="Guy L."/>
            <person name="Ettema T.J."/>
        </authorList>
    </citation>
    <scope>NUCLEOTIDE SEQUENCE</scope>
</reference>
<comment type="caution">
    <text evidence="1">The sequence shown here is derived from an EMBL/GenBank/DDBJ whole genome shotgun (WGS) entry which is preliminary data.</text>
</comment>
<dbReference type="AlphaFoldDB" id="A0A0F9GBP3"/>
<protein>
    <submittedName>
        <fullName evidence="1">Uncharacterized protein</fullName>
    </submittedName>
</protein>
<dbReference type="EMBL" id="LAZR01020713">
    <property type="protein sequence ID" value="KKL87896.1"/>
    <property type="molecule type" value="Genomic_DNA"/>
</dbReference>
<proteinExistence type="predicted"/>
<name>A0A0F9GBP3_9ZZZZ</name>
<evidence type="ECO:0000313" key="1">
    <source>
        <dbReference type="EMBL" id="KKL87896.1"/>
    </source>
</evidence>
<accession>A0A0F9GBP3</accession>